<dbReference type="CDD" id="cd20298">
    <property type="entry name" value="cupin_UAH"/>
    <property type="match status" value="1"/>
</dbReference>
<dbReference type="GO" id="GO:0004848">
    <property type="term" value="F:ureidoglycolate hydrolase activity"/>
    <property type="evidence" value="ECO:0007669"/>
    <property type="project" value="InterPro"/>
</dbReference>
<protein>
    <recommendedName>
        <fullName evidence="8">Ureidoglycolate hydrolase</fullName>
    </recommendedName>
</protein>
<sequence length="279" mass="29135">MPLHISIDNLRLTIPAVPISSTAFAPFGEVLENPRPEVVPGTAVADAFFAPSSSSSSSSSSSAAAYSAVLANQGSAIKFQHISRPVNLYGQARSGQAAQAVVNMFVCGARQLSPFPSSSSSSSSSPAARYFSVRILERHPYTTQTFIPLSGPSRMRYLVIVAPTLATPTSMPVPSSSSLSSSYSSPAPNPPTSPLPGSGLPDLSRLHAFILTGSQAVTYGAGTWHAPMVALGPPGSAISFLVTQFANGVAEEDCQEVEFAEGVSVRVDEDNYGLWRGKL</sequence>
<dbReference type="InterPro" id="IPR011051">
    <property type="entry name" value="RmlC_Cupin_sf"/>
</dbReference>
<dbReference type="EMBL" id="LAEV01000285">
    <property type="protein sequence ID" value="KKA30742.1"/>
    <property type="molecule type" value="Genomic_DNA"/>
</dbReference>
<evidence type="ECO:0000256" key="1">
    <source>
        <dbReference type="ARBA" id="ARBA00011738"/>
    </source>
</evidence>
<feature type="compositionally biased region" description="Low complexity" evidence="5">
    <location>
        <begin position="171"/>
        <end position="186"/>
    </location>
</feature>
<organism evidence="6 7">
    <name type="scientific">Thielaviopsis punctulata</name>
    <dbReference type="NCBI Taxonomy" id="72032"/>
    <lineage>
        <taxon>Eukaryota</taxon>
        <taxon>Fungi</taxon>
        <taxon>Dikarya</taxon>
        <taxon>Ascomycota</taxon>
        <taxon>Pezizomycotina</taxon>
        <taxon>Sordariomycetes</taxon>
        <taxon>Hypocreomycetidae</taxon>
        <taxon>Microascales</taxon>
        <taxon>Ceratocystidaceae</taxon>
        <taxon>Thielaviopsis</taxon>
    </lineage>
</organism>
<proteinExistence type="predicted"/>
<evidence type="ECO:0000256" key="3">
    <source>
        <dbReference type="ARBA" id="ARBA00023239"/>
    </source>
</evidence>
<name>A0A0F4ZJP4_9PEZI</name>
<dbReference type="SUPFAM" id="SSF51182">
    <property type="entry name" value="RmlC-like cupins"/>
    <property type="match status" value="1"/>
</dbReference>
<dbReference type="InterPro" id="IPR047233">
    <property type="entry name" value="UAH_cupin"/>
</dbReference>
<keyword evidence="2" id="KW-0659">Purine metabolism</keyword>
<dbReference type="InterPro" id="IPR007247">
    <property type="entry name" value="Ureidogly_lyase"/>
</dbReference>
<evidence type="ECO:0008006" key="8">
    <source>
        <dbReference type="Google" id="ProtNLM"/>
    </source>
</evidence>
<comment type="catalytic activity">
    <reaction evidence="4">
        <text>(S)-ureidoglycolate = urea + glyoxylate</text>
        <dbReference type="Rhea" id="RHEA:11304"/>
        <dbReference type="ChEBI" id="CHEBI:16199"/>
        <dbReference type="ChEBI" id="CHEBI:36655"/>
        <dbReference type="ChEBI" id="CHEBI:57296"/>
        <dbReference type="EC" id="4.3.2.3"/>
    </reaction>
</comment>
<dbReference type="OrthoDB" id="10266039at2759"/>
<dbReference type="GO" id="GO:0050385">
    <property type="term" value="F:ureidoglycolate lyase activity"/>
    <property type="evidence" value="ECO:0007669"/>
    <property type="project" value="UniProtKB-EC"/>
</dbReference>
<evidence type="ECO:0000313" key="6">
    <source>
        <dbReference type="EMBL" id="KKA30742.1"/>
    </source>
</evidence>
<dbReference type="PANTHER" id="PTHR21221:SF1">
    <property type="entry name" value="UREIDOGLYCOLATE LYASE"/>
    <property type="match status" value="1"/>
</dbReference>
<evidence type="ECO:0000256" key="4">
    <source>
        <dbReference type="ARBA" id="ARBA00047684"/>
    </source>
</evidence>
<gene>
    <name evidence="6" type="ORF">TD95_005133</name>
</gene>
<dbReference type="AlphaFoldDB" id="A0A0F4ZJP4"/>
<accession>A0A0F4ZJP4</accession>
<dbReference type="GO" id="GO:0006144">
    <property type="term" value="P:purine nucleobase metabolic process"/>
    <property type="evidence" value="ECO:0007669"/>
    <property type="project" value="UniProtKB-KW"/>
</dbReference>
<dbReference type="Proteomes" id="UP000033483">
    <property type="component" value="Unassembled WGS sequence"/>
</dbReference>
<comment type="subunit">
    <text evidence="1">Homodimer.</text>
</comment>
<feature type="region of interest" description="Disordered" evidence="5">
    <location>
        <begin position="171"/>
        <end position="198"/>
    </location>
</feature>
<reference evidence="6 7" key="1">
    <citation type="submission" date="2015-03" db="EMBL/GenBank/DDBJ databases">
        <authorList>
            <person name="Radwan O."/>
            <person name="Al-Naeli F.A."/>
            <person name="Rendon G.A."/>
            <person name="Fields C."/>
        </authorList>
    </citation>
    <scope>NUCLEOTIDE SEQUENCE [LARGE SCALE GENOMIC DNA]</scope>
    <source>
        <strain evidence="6">CR-DP1</strain>
    </source>
</reference>
<keyword evidence="3" id="KW-0456">Lyase</keyword>
<dbReference type="GO" id="GO:0000256">
    <property type="term" value="P:allantoin catabolic process"/>
    <property type="evidence" value="ECO:0007669"/>
    <property type="project" value="InterPro"/>
</dbReference>
<evidence type="ECO:0000256" key="5">
    <source>
        <dbReference type="SAM" id="MobiDB-lite"/>
    </source>
</evidence>
<comment type="caution">
    <text evidence="6">The sequence shown here is derived from an EMBL/GenBank/DDBJ whole genome shotgun (WGS) entry which is preliminary data.</text>
</comment>
<evidence type="ECO:0000313" key="7">
    <source>
        <dbReference type="Proteomes" id="UP000033483"/>
    </source>
</evidence>
<dbReference type="Pfam" id="PF04115">
    <property type="entry name" value="Ureidogly_lyase"/>
    <property type="match status" value="1"/>
</dbReference>
<evidence type="ECO:0000256" key="2">
    <source>
        <dbReference type="ARBA" id="ARBA00022631"/>
    </source>
</evidence>
<dbReference type="Gene3D" id="2.60.120.480">
    <property type="entry name" value="Ureidoglycolate hydrolase"/>
    <property type="match status" value="1"/>
</dbReference>
<dbReference type="PANTHER" id="PTHR21221">
    <property type="entry name" value="UREIDOGLYCOLATE HYDROLASE"/>
    <property type="match status" value="1"/>
</dbReference>
<dbReference type="InterPro" id="IPR024060">
    <property type="entry name" value="Ureidoglycolate_lyase_dom_sf"/>
</dbReference>
<keyword evidence="7" id="KW-1185">Reference proteome</keyword>